<sequence>MFCFKYLILSLRGLRRLFRLTDPNPEVVSDFYSECSGSSTRLGSEPDSRSEFGDSSTRLGSESDSCSEYNDSSAIAVQQLRRSIVTKEFRVTHQEPIDDQHQSWYQHIFRHMDQELEHFQDNVAMGKHSYGLAIDTICESTSATILSPHITTESPPNVTSDFDDMTRVWQYEPDHFDRIHMRQLTTTKHLPLVVQEAFRCVKPGGWVEHRAIIPERGEESWDLWMDIYSQTGREFNYLKEMKHLMVVAGFELRRQERISVRLEGCCLNEARSQYDIEGEISVTLANLGLQGTKKLANAMREDLGQVSFVCEIMWGPDYDVVRGPGLRMTMAPEEKKRSDGPPIQPPQPKPNEFKPIDDRRCHDAIEVLKPDAKSTTGNGGSSK</sequence>
<feature type="compositionally biased region" description="Basic and acidic residues" evidence="1">
    <location>
        <begin position="351"/>
        <end position="372"/>
    </location>
</feature>
<evidence type="ECO:0000256" key="1">
    <source>
        <dbReference type="SAM" id="MobiDB-lite"/>
    </source>
</evidence>
<comment type="caution">
    <text evidence="2">The sequence shown here is derived from an EMBL/GenBank/DDBJ whole genome shotgun (WGS) entry which is preliminary data.</text>
</comment>
<protein>
    <submittedName>
        <fullName evidence="2">Uncharacterized protein</fullName>
    </submittedName>
</protein>
<proteinExistence type="predicted"/>
<dbReference type="InterPro" id="IPR029063">
    <property type="entry name" value="SAM-dependent_MTases_sf"/>
</dbReference>
<dbReference type="Proteomes" id="UP000050424">
    <property type="component" value="Unassembled WGS sequence"/>
</dbReference>
<dbReference type="Gene3D" id="3.40.50.150">
    <property type="entry name" value="Vaccinia Virus protein VP39"/>
    <property type="match status" value="1"/>
</dbReference>
<reference evidence="2 3" key="1">
    <citation type="submission" date="2015-09" db="EMBL/GenBank/DDBJ databases">
        <title>Draft genome of a European isolate of the apple canker pathogen Neonectria ditissima.</title>
        <authorList>
            <person name="Gomez-Cortecero A."/>
            <person name="Harrison R.J."/>
            <person name="Armitage A.D."/>
        </authorList>
    </citation>
    <scope>NUCLEOTIDE SEQUENCE [LARGE SCALE GENOMIC DNA]</scope>
    <source>
        <strain evidence="2 3">R09/05</strain>
    </source>
</reference>
<dbReference type="AlphaFoldDB" id="A0A0N8H7Q8"/>
<keyword evidence="3" id="KW-1185">Reference proteome</keyword>
<organism evidence="2 3">
    <name type="scientific">Neonectria ditissima</name>
    <dbReference type="NCBI Taxonomy" id="78410"/>
    <lineage>
        <taxon>Eukaryota</taxon>
        <taxon>Fungi</taxon>
        <taxon>Dikarya</taxon>
        <taxon>Ascomycota</taxon>
        <taxon>Pezizomycotina</taxon>
        <taxon>Sordariomycetes</taxon>
        <taxon>Hypocreomycetidae</taxon>
        <taxon>Hypocreales</taxon>
        <taxon>Nectriaceae</taxon>
        <taxon>Neonectria</taxon>
    </lineage>
</organism>
<gene>
    <name evidence="2" type="ORF">AK830_g4109</name>
</gene>
<accession>A0A0N8H7Q8</accession>
<feature type="region of interest" description="Disordered" evidence="1">
    <location>
        <begin position="332"/>
        <end position="383"/>
    </location>
</feature>
<name>A0A0N8H7Q8_9HYPO</name>
<dbReference type="SUPFAM" id="SSF53335">
    <property type="entry name" value="S-adenosyl-L-methionine-dependent methyltransferases"/>
    <property type="match status" value="1"/>
</dbReference>
<dbReference type="STRING" id="78410.A0A0N8H7Q8"/>
<evidence type="ECO:0000313" key="3">
    <source>
        <dbReference type="Proteomes" id="UP000050424"/>
    </source>
</evidence>
<feature type="compositionally biased region" description="Polar residues" evidence="1">
    <location>
        <begin position="53"/>
        <end position="66"/>
    </location>
</feature>
<dbReference type="OrthoDB" id="184880at2759"/>
<evidence type="ECO:0000313" key="2">
    <source>
        <dbReference type="EMBL" id="KPM42452.1"/>
    </source>
</evidence>
<dbReference type="EMBL" id="LKCW01000048">
    <property type="protein sequence ID" value="KPM42452.1"/>
    <property type="molecule type" value="Genomic_DNA"/>
</dbReference>
<feature type="region of interest" description="Disordered" evidence="1">
    <location>
        <begin position="37"/>
        <end position="66"/>
    </location>
</feature>